<dbReference type="Pfam" id="PF00198">
    <property type="entry name" value="2-oxoacid_dh"/>
    <property type="match status" value="1"/>
</dbReference>
<keyword evidence="3 6" id="KW-0808">Transferase</keyword>
<reference evidence="10 11" key="1">
    <citation type="submission" date="2017-12" db="EMBL/GenBank/DDBJ databases">
        <title>Phylogenetic diversity of female urinary microbiome.</title>
        <authorList>
            <person name="Thomas-White K."/>
            <person name="Wolfe A.J."/>
        </authorList>
    </citation>
    <scope>NUCLEOTIDE SEQUENCE [LARGE SCALE GENOMIC DNA]</scope>
    <source>
        <strain evidence="10 11">UMB1298</strain>
    </source>
</reference>
<dbReference type="InterPro" id="IPR001078">
    <property type="entry name" value="2-oxoacid_DH_actylTfrase"/>
</dbReference>
<organism evidence="10 11">
    <name type="scientific">Kytococcus schroeteri</name>
    <dbReference type="NCBI Taxonomy" id="138300"/>
    <lineage>
        <taxon>Bacteria</taxon>
        <taxon>Bacillati</taxon>
        <taxon>Actinomycetota</taxon>
        <taxon>Actinomycetes</taxon>
        <taxon>Micrococcales</taxon>
        <taxon>Kytococcaceae</taxon>
        <taxon>Kytococcus</taxon>
    </lineage>
</organism>
<feature type="compositionally biased region" description="Basic and acidic residues" evidence="7">
    <location>
        <begin position="100"/>
        <end position="112"/>
    </location>
</feature>
<feature type="region of interest" description="Disordered" evidence="7">
    <location>
        <begin position="81"/>
        <end position="183"/>
    </location>
</feature>
<protein>
    <recommendedName>
        <fullName evidence="6">Dihydrolipoamide acetyltransferase component of pyruvate dehydrogenase complex</fullName>
        <ecNumber evidence="6">2.3.1.-</ecNumber>
    </recommendedName>
</protein>
<evidence type="ECO:0000313" key="11">
    <source>
        <dbReference type="Proteomes" id="UP000234206"/>
    </source>
</evidence>
<dbReference type="EMBL" id="PKIZ01000011">
    <property type="protein sequence ID" value="PKZ41585.1"/>
    <property type="molecule type" value="Genomic_DNA"/>
</dbReference>
<dbReference type="SUPFAM" id="SSF51230">
    <property type="entry name" value="Single hybrid motif"/>
    <property type="match status" value="1"/>
</dbReference>
<dbReference type="Gene3D" id="2.40.50.100">
    <property type="match status" value="1"/>
</dbReference>
<dbReference type="RefSeq" id="WP_101849630.1">
    <property type="nucleotide sequence ID" value="NZ_JBHLVH010000012.1"/>
</dbReference>
<evidence type="ECO:0000256" key="7">
    <source>
        <dbReference type="SAM" id="MobiDB-lite"/>
    </source>
</evidence>
<dbReference type="GO" id="GO:0005737">
    <property type="term" value="C:cytoplasm"/>
    <property type="evidence" value="ECO:0007669"/>
    <property type="project" value="TreeGrafter"/>
</dbReference>
<keyword evidence="5 6" id="KW-0012">Acyltransferase</keyword>
<dbReference type="PROSITE" id="PS51826">
    <property type="entry name" value="PSBD"/>
    <property type="match status" value="1"/>
</dbReference>
<dbReference type="Proteomes" id="UP000234206">
    <property type="component" value="Unassembled WGS sequence"/>
</dbReference>
<feature type="compositionally biased region" description="Low complexity" evidence="7">
    <location>
        <begin position="89"/>
        <end position="98"/>
    </location>
</feature>
<feature type="compositionally biased region" description="Low complexity" evidence="7">
    <location>
        <begin position="227"/>
        <end position="249"/>
    </location>
</feature>
<dbReference type="InterPro" id="IPR004167">
    <property type="entry name" value="PSBD"/>
</dbReference>
<dbReference type="InterPro" id="IPR003016">
    <property type="entry name" value="2-oxoA_DH_lipoyl-BS"/>
</dbReference>
<dbReference type="OrthoDB" id="9805770at2"/>
<dbReference type="AlphaFoldDB" id="A0A2I1PAC7"/>
<feature type="compositionally biased region" description="Basic and acidic residues" evidence="7">
    <location>
        <begin position="257"/>
        <end position="266"/>
    </location>
</feature>
<evidence type="ECO:0000256" key="3">
    <source>
        <dbReference type="ARBA" id="ARBA00022679"/>
    </source>
</evidence>
<dbReference type="InterPro" id="IPR023213">
    <property type="entry name" value="CAT-like_dom_sf"/>
</dbReference>
<dbReference type="InterPro" id="IPR000089">
    <property type="entry name" value="Biotin_lipoyl"/>
</dbReference>
<dbReference type="Gene3D" id="4.10.320.10">
    <property type="entry name" value="E3-binding domain"/>
    <property type="match status" value="1"/>
</dbReference>
<feature type="domain" description="Peripheral subunit-binding (PSBD)" evidence="9">
    <location>
        <begin position="185"/>
        <end position="222"/>
    </location>
</feature>
<feature type="domain" description="Lipoyl-binding" evidence="8">
    <location>
        <begin position="2"/>
        <end position="78"/>
    </location>
</feature>
<evidence type="ECO:0000256" key="5">
    <source>
        <dbReference type="ARBA" id="ARBA00023315"/>
    </source>
</evidence>
<keyword evidence="11" id="KW-1185">Reference proteome</keyword>
<comment type="similarity">
    <text evidence="2 6">Belongs to the 2-oxoacid dehydrogenase family.</text>
</comment>
<dbReference type="Gene3D" id="3.30.559.10">
    <property type="entry name" value="Chloramphenicol acetyltransferase-like domain"/>
    <property type="match status" value="1"/>
</dbReference>
<accession>A0A2I1PAC7</accession>
<feature type="region of interest" description="Disordered" evidence="7">
    <location>
        <begin position="227"/>
        <end position="268"/>
    </location>
</feature>
<dbReference type="Pfam" id="PF00364">
    <property type="entry name" value="Biotin_lipoyl"/>
    <property type="match status" value="1"/>
</dbReference>
<dbReference type="SUPFAM" id="SSF52777">
    <property type="entry name" value="CoA-dependent acyltransferases"/>
    <property type="match status" value="1"/>
</dbReference>
<dbReference type="GO" id="GO:0031405">
    <property type="term" value="F:lipoic acid binding"/>
    <property type="evidence" value="ECO:0007669"/>
    <property type="project" value="TreeGrafter"/>
</dbReference>
<dbReference type="EC" id="2.3.1.-" evidence="6"/>
<evidence type="ECO:0000313" key="10">
    <source>
        <dbReference type="EMBL" id="PKZ41585.1"/>
    </source>
</evidence>
<comment type="caution">
    <text evidence="10">The sequence shown here is derived from an EMBL/GenBank/DDBJ whole genome shotgun (WGS) entry which is preliminary data.</text>
</comment>
<dbReference type="CDD" id="cd06849">
    <property type="entry name" value="lipoyl_domain"/>
    <property type="match status" value="1"/>
</dbReference>
<dbReference type="PANTHER" id="PTHR43178">
    <property type="entry name" value="DIHYDROLIPOAMIDE ACETYLTRANSFERASE COMPONENT OF PYRUVATE DEHYDROGENASE COMPLEX"/>
    <property type="match status" value="1"/>
</dbReference>
<evidence type="ECO:0000256" key="2">
    <source>
        <dbReference type="ARBA" id="ARBA00007317"/>
    </source>
</evidence>
<dbReference type="PANTHER" id="PTHR43178:SF5">
    <property type="entry name" value="LIPOAMIDE ACYLTRANSFERASE COMPONENT OF BRANCHED-CHAIN ALPHA-KETO ACID DEHYDROGENASE COMPLEX, MITOCHONDRIAL"/>
    <property type="match status" value="1"/>
</dbReference>
<dbReference type="InterPro" id="IPR011053">
    <property type="entry name" value="Single_hybrid_motif"/>
</dbReference>
<dbReference type="FunFam" id="3.30.559.10:FF:000007">
    <property type="entry name" value="Dihydrolipoamide acetyltransferase component of pyruvate dehydrogenase complex"/>
    <property type="match status" value="1"/>
</dbReference>
<dbReference type="Pfam" id="PF02817">
    <property type="entry name" value="E3_binding"/>
    <property type="match status" value="1"/>
</dbReference>
<feature type="compositionally biased region" description="Polar residues" evidence="7">
    <location>
        <begin position="163"/>
        <end position="176"/>
    </location>
</feature>
<gene>
    <name evidence="10" type="ORF">CYJ76_06795</name>
</gene>
<evidence type="ECO:0000259" key="8">
    <source>
        <dbReference type="PROSITE" id="PS50968"/>
    </source>
</evidence>
<dbReference type="GO" id="GO:0016407">
    <property type="term" value="F:acetyltransferase activity"/>
    <property type="evidence" value="ECO:0007669"/>
    <property type="project" value="TreeGrafter"/>
</dbReference>
<dbReference type="SUPFAM" id="SSF47005">
    <property type="entry name" value="Peripheral subunit-binding domain of 2-oxo acid dehydrogenase complex"/>
    <property type="match status" value="1"/>
</dbReference>
<dbReference type="PROSITE" id="PS00189">
    <property type="entry name" value="LIPOYL"/>
    <property type="match status" value="1"/>
</dbReference>
<evidence type="ECO:0000259" key="9">
    <source>
        <dbReference type="PROSITE" id="PS51826"/>
    </source>
</evidence>
<evidence type="ECO:0000256" key="1">
    <source>
        <dbReference type="ARBA" id="ARBA00001938"/>
    </source>
</evidence>
<evidence type="ECO:0000256" key="6">
    <source>
        <dbReference type="RuleBase" id="RU003423"/>
    </source>
</evidence>
<dbReference type="PROSITE" id="PS50968">
    <property type="entry name" value="BIOTINYL_LIPOYL"/>
    <property type="match status" value="1"/>
</dbReference>
<dbReference type="InterPro" id="IPR050743">
    <property type="entry name" value="2-oxoacid_DH_E2_comp"/>
</dbReference>
<comment type="cofactor">
    <cofactor evidence="1 6">
        <name>(R)-lipoate</name>
        <dbReference type="ChEBI" id="CHEBI:83088"/>
    </cofactor>
</comment>
<keyword evidence="4 6" id="KW-0450">Lipoyl</keyword>
<evidence type="ECO:0000256" key="4">
    <source>
        <dbReference type="ARBA" id="ARBA00022823"/>
    </source>
</evidence>
<sequence length="494" mass="50559">MSEQVFMLPDLGEGLTEAEVVEWLVAVGDEVTIDQNVVTVETAKATVEVPIPFAGTVSALHGEVGQVMEVGRPLISVGGATGASGGASTGATSDAGGDPRAGHDQYRTEERAGSTVPTEGGETTDEGSGAVLIGFGTGHGGGARRRRVARGAASQPAARPATEQPSEPSTTQSAPAQPTLGAPKVISPLVRRLAAEKGLDLTGITPSAPDGVIRRADVEAAAAPGAAAAAQATAPQPATSSPTAPTAPGREAAPVDDAPRLSDERTPLTGLMRMMSERLTASRSEIPDATTWVDADATELLRTKDALKAARPEAGIGVLPLVARIVVAGLHRFPALNASVEMVDGTAVAVQRHARVNLGFAAQSPRGLVVPVVHDAQDMSTAELAAALRELTGLAREGRLTPAQLTGGTFTLNNYGVFGVDGSTPIINHPEAAMLGVGRIIDRPWAVDGELAVRKVAQLGFTFDHRVCDGGTAGGFLRFVADCVENPAVLLSEL</sequence>
<dbReference type="InterPro" id="IPR036625">
    <property type="entry name" value="E3-bd_dom_sf"/>
</dbReference>
<proteinExistence type="inferred from homology"/>
<name>A0A2I1PAC7_9MICO</name>